<reference evidence="2" key="1">
    <citation type="journal article" date="2014" name="Genome Announc.">
        <title>Complete Genome Sequence of Mycoplasma canadense Strain HAZ 360_1 from Bovine Mastitic Milk in Japan.</title>
        <authorList>
            <person name="Hata E."/>
        </authorList>
    </citation>
    <scope>NUCLEOTIDE SEQUENCE [LARGE SCALE GENOMIC DNA]</scope>
    <source>
        <strain evidence="2">HAZ360_1</strain>
    </source>
</reference>
<organism evidence="1 2">
    <name type="scientific">Metamycoplasma canadense</name>
    <dbReference type="NCBI Taxonomy" id="29554"/>
    <lineage>
        <taxon>Bacteria</taxon>
        <taxon>Bacillati</taxon>
        <taxon>Mycoplasmatota</taxon>
        <taxon>Mycoplasmoidales</taxon>
        <taxon>Metamycoplasmataceae</taxon>
        <taxon>Metamycoplasma</taxon>
    </lineage>
</organism>
<keyword evidence="2" id="KW-1185">Reference proteome</keyword>
<gene>
    <name evidence="1" type="ORF">MCAN360_0155</name>
</gene>
<dbReference type="EMBL" id="AP014631">
    <property type="protein sequence ID" value="BAP39410.1"/>
    <property type="molecule type" value="Genomic_DNA"/>
</dbReference>
<dbReference type="STRING" id="29554.MCAN360_0155"/>
<name>A0A077L547_9BACT</name>
<dbReference type="HOGENOM" id="CLU_031703_0_0_14"/>
<dbReference type="OrthoDB" id="403918at2"/>
<evidence type="ECO:0000313" key="2">
    <source>
        <dbReference type="Proteomes" id="UP000031641"/>
    </source>
</evidence>
<sequence>MHKRIFKLLLFYTTGFILLCLFLIALAFKLTTRYHPSVYNYESYLAPEIVEKLKKNYNYKEFKEINEFTQALTQDKAIAGVGSDFQTAQLILDKKIKKINYTRIFGTDTNNWENRKKFFTKNVQDHLNKFNELVFNKLVDFKKNNELHKYGFELDINNKKWRSLETKKKNPNEWDHFSDYILPYYIQDKGVAYNINKYTRPNLNIEDATKKFEEKEKNFKWNEIFFILKKNNYKYVAWTNAFVDNLMIGAMNYSKKSNNPDEWKKIFTINGEGKLFNFNNDNYKLAIDSFIDFVKEASGSSIRDTKHNFLSGDGLELLNHLIEPKEGRSDSAVIYNGDALDAYYSKDNFASVEEGYVRFERPKYNYILMDGWIISSKLTNEEENKFLDTLKMNIYHNNYLYSNKNIDFNNLNLTKLESIFIKKVQEFIDDEAKENALKTVEKIFNNNEAREIVINELNKDENLKQINWNLLENWKNEINKFIYSKDGNYWNWLSIIRKNSDDGYSIFENAFTKAFGHVDLSEIANFDYISYTPADLLTYSFIEKWYFGNDETAKNIYAQPSENDDYKLFTYPIIDNNLRTKIASYYFEKTKS</sequence>
<accession>A0A077L547</accession>
<proteinExistence type="predicted"/>
<evidence type="ECO:0008006" key="3">
    <source>
        <dbReference type="Google" id="ProtNLM"/>
    </source>
</evidence>
<protein>
    <recommendedName>
        <fullName evidence="3">Spermidine/putrescine transport system substrate-binding protein</fullName>
    </recommendedName>
</protein>
<dbReference type="KEGG" id="mcan:MCAN360_0155"/>
<dbReference type="Proteomes" id="UP000031641">
    <property type="component" value="Chromosome"/>
</dbReference>
<evidence type="ECO:0000313" key="1">
    <source>
        <dbReference type="EMBL" id="BAP39410.1"/>
    </source>
</evidence>
<dbReference type="AlphaFoldDB" id="A0A077L547"/>